<dbReference type="GO" id="GO:0005635">
    <property type="term" value="C:nuclear envelope"/>
    <property type="evidence" value="ECO:0007669"/>
    <property type="project" value="TreeGrafter"/>
</dbReference>
<dbReference type="GO" id="GO:0051301">
    <property type="term" value="P:cell division"/>
    <property type="evidence" value="ECO:0007669"/>
    <property type="project" value="UniProtKB-KW"/>
</dbReference>
<comment type="similarity">
    <text evidence="2">Belongs to the MAD1 family.</text>
</comment>
<keyword evidence="7" id="KW-0175">Coiled coil</keyword>
<comment type="subcellular location">
    <subcellularLocation>
        <location evidence="1">Nucleus</location>
    </subcellularLocation>
</comment>
<evidence type="ECO:0000256" key="2">
    <source>
        <dbReference type="ARBA" id="ARBA00008029"/>
    </source>
</evidence>
<dbReference type="SUPFAM" id="SSF75704">
    <property type="entry name" value="Mitotic arrest deficient-like 1, Mad1"/>
    <property type="match status" value="1"/>
</dbReference>
<keyword evidence="10" id="KW-1185">Reference proteome</keyword>
<evidence type="ECO:0000313" key="9">
    <source>
        <dbReference type="EMBL" id="OTF78760.1"/>
    </source>
</evidence>
<feature type="region of interest" description="Disordered" evidence="8">
    <location>
        <begin position="1"/>
        <end position="25"/>
    </location>
</feature>
<evidence type="ECO:0000256" key="4">
    <source>
        <dbReference type="ARBA" id="ARBA00022776"/>
    </source>
</evidence>
<dbReference type="InterPro" id="IPR008672">
    <property type="entry name" value="Mad1"/>
</dbReference>
<keyword evidence="4" id="KW-0498">Mitosis</keyword>
<organism evidence="9 10">
    <name type="scientific">Euroglyphus maynei</name>
    <name type="common">Mayne's house dust mite</name>
    <dbReference type="NCBI Taxonomy" id="6958"/>
    <lineage>
        <taxon>Eukaryota</taxon>
        <taxon>Metazoa</taxon>
        <taxon>Ecdysozoa</taxon>
        <taxon>Arthropoda</taxon>
        <taxon>Chelicerata</taxon>
        <taxon>Arachnida</taxon>
        <taxon>Acari</taxon>
        <taxon>Acariformes</taxon>
        <taxon>Sarcoptiformes</taxon>
        <taxon>Astigmata</taxon>
        <taxon>Psoroptidia</taxon>
        <taxon>Analgoidea</taxon>
        <taxon>Pyroglyphidae</taxon>
        <taxon>Pyroglyphinae</taxon>
        <taxon>Euroglyphus</taxon>
    </lineage>
</organism>
<dbReference type="Gene3D" id="3.30.457.60">
    <property type="match status" value="1"/>
</dbReference>
<name>A0A1Y3BCX1_EURMA</name>
<gene>
    <name evidence="9" type="ORF">BLA29_000255</name>
</gene>
<evidence type="ECO:0000256" key="1">
    <source>
        <dbReference type="ARBA" id="ARBA00004123"/>
    </source>
</evidence>
<dbReference type="Proteomes" id="UP000194236">
    <property type="component" value="Unassembled WGS sequence"/>
</dbReference>
<dbReference type="OrthoDB" id="331602at2759"/>
<dbReference type="Pfam" id="PF05557">
    <property type="entry name" value="MAD"/>
    <property type="match status" value="1"/>
</dbReference>
<feature type="coiled-coil region" evidence="7">
    <location>
        <begin position="125"/>
        <end position="545"/>
    </location>
</feature>
<dbReference type="GO" id="GO:0007094">
    <property type="term" value="P:mitotic spindle assembly checkpoint signaling"/>
    <property type="evidence" value="ECO:0007669"/>
    <property type="project" value="InterPro"/>
</dbReference>
<evidence type="ECO:0000256" key="6">
    <source>
        <dbReference type="ARBA" id="ARBA00023306"/>
    </source>
</evidence>
<keyword evidence="3" id="KW-0132">Cell division</keyword>
<evidence type="ECO:0000256" key="8">
    <source>
        <dbReference type="SAM" id="MobiDB-lite"/>
    </source>
</evidence>
<dbReference type="GO" id="GO:0000776">
    <property type="term" value="C:kinetochore"/>
    <property type="evidence" value="ECO:0007669"/>
    <property type="project" value="TreeGrafter"/>
</dbReference>
<sequence length="742" mass="87848">MMMSTGIKRPRPNDSHIPTSISKFKRSTPLSLMKPKITRHDMMMDDSNAPDLKLDFRSPIPIDRSVSTMSFGSRLSNIQKSDVNNSKISSNSSLFEEPTFITRNVESKATSPIVDWKTITKDSEIISYKVRINVLQKELDELQCKNSKLRIDNEVNATRYQNEIDEYKNRTKELQNEIQTLKENEKKLKYEFDEFQKLHLEQSKMMDKQNVEHEKLLANLNEELFKARSYGETQRSQLSMDALNFEHRISLLQSENEQLRQENQLHRSNALDFDEKQKEIETLTLKLNELNSVVEKLRAELKSYEEGKKLESILRGELNQLQSVKDENVQLRNKLDLLSRVHEKNVMLEEKSLGLKMQIEILEKQLEKKNIDIHELEMNKQKLLKWTQLVGIDSPEIVADKIRKLEETISLLNVENDLQKSKMKTLEEKISNENFLSKSNELNVKNAEAKIVELRERLECLNKKCQFLTKEVDYYKKIATQDSYSVNNNGQQRIAELETIIEQYKTAANKFETELNETRKQLDTHRTMDRENEELKNELQRIKELNPHICTNLSMLDCSTLQTNEKQYRVLHMVENPVSWETKKRIEEWKNLAEENERLKCLVEILERGETNQADITRQIDEGLQYRFQVKNLEEQLARNKQKMNKFEEIFRKKCDNFRKCCMEVTGYQIDNPNGNRYRLRHKYAFKNEFYIEFDGKKIKLLKDEITERLSDKIDLYINEHNSFPAFFASYTLELFKEQTMI</sequence>
<comment type="caution">
    <text evidence="9">The sequence shown here is derived from an EMBL/GenBank/DDBJ whole genome shotgun (WGS) entry which is preliminary data.</text>
</comment>
<dbReference type="PANTHER" id="PTHR23168">
    <property type="entry name" value="MITOTIC SPINDLE ASSEMBLY CHECKPOINT PROTEIN MAD1 MITOTIC ARREST DEFICIENT-LIKE PROTEIN 1"/>
    <property type="match status" value="1"/>
</dbReference>
<accession>A0A1Y3BCX1</accession>
<keyword evidence="6" id="KW-0131">Cell cycle</keyword>
<evidence type="ECO:0000313" key="10">
    <source>
        <dbReference type="Proteomes" id="UP000194236"/>
    </source>
</evidence>
<dbReference type="PANTHER" id="PTHR23168:SF0">
    <property type="entry name" value="MITOTIC SPINDLE ASSEMBLY CHECKPOINT PROTEIN MAD1"/>
    <property type="match status" value="1"/>
</dbReference>
<dbReference type="GO" id="GO:0051315">
    <property type="term" value="P:attachment of mitotic spindle microtubules to kinetochore"/>
    <property type="evidence" value="ECO:0007669"/>
    <property type="project" value="TreeGrafter"/>
</dbReference>
<protein>
    <submittedName>
        <fullName evidence="9">Mitotic spindle assembly checkpoint protein MAD1-like protein</fullName>
    </submittedName>
</protein>
<evidence type="ECO:0000256" key="3">
    <source>
        <dbReference type="ARBA" id="ARBA00022618"/>
    </source>
</evidence>
<evidence type="ECO:0000256" key="5">
    <source>
        <dbReference type="ARBA" id="ARBA00023242"/>
    </source>
</evidence>
<dbReference type="Gene3D" id="6.10.250.90">
    <property type="match status" value="1"/>
</dbReference>
<reference evidence="9 10" key="1">
    <citation type="submission" date="2017-03" db="EMBL/GenBank/DDBJ databases">
        <title>Genome Survey of Euroglyphus maynei.</title>
        <authorList>
            <person name="Arlian L.G."/>
            <person name="Morgan M.S."/>
            <person name="Rider S.D."/>
        </authorList>
    </citation>
    <scope>NUCLEOTIDE SEQUENCE [LARGE SCALE GENOMIC DNA]</scope>
    <source>
        <strain evidence="9">Arlian Lab</strain>
        <tissue evidence="9">Whole body</tissue>
    </source>
</reference>
<keyword evidence="5" id="KW-0539">Nucleus</keyword>
<dbReference type="AlphaFoldDB" id="A0A1Y3BCX1"/>
<evidence type="ECO:0000256" key="7">
    <source>
        <dbReference type="SAM" id="Coils"/>
    </source>
</evidence>
<dbReference type="GO" id="GO:0072686">
    <property type="term" value="C:mitotic spindle"/>
    <property type="evidence" value="ECO:0007669"/>
    <property type="project" value="TreeGrafter"/>
</dbReference>
<proteinExistence type="inferred from homology"/>
<dbReference type="EMBL" id="MUJZ01026387">
    <property type="protein sequence ID" value="OTF78760.1"/>
    <property type="molecule type" value="Genomic_DNA"/>
</dbReference>